<feature type="signal peptide" evidence="1">
    <location>
        <begin position="1"/>
        <end position="18"/>
    </location>
</feature>
<evidence type="ECO:0000256" key="1">
    <source>
        <dbReference type="SAM" id="SignalP"/>
    </source>
</evidence>
<gene>
    <name evidence="2" type="ORF">RF683_06425</name>
</gene>
<evidence type="ECO:0000313" key="3">
    <source>
        <dbReference type="Proteomes" id="UP001180481"/>
    </source>
</evidence>
<dbReference type="EMBL" id="CP133721">
    <property type="protein sequence ID" value="WMW77129.1"/>
    <property type="molecule type" value="Genomic_DNA"/>
</dbReference>
<dbReference type="SUPFAM" id="SSF49464">
    <property type="entry name" value="Carboxypeptidase regulatory domain-like"/>
    <property type="match status" value="1"/>
</dbReference>
<sequence>MRFLTLVFSFFFTILSIAQNIEGKVSNQYGKPLNGVSVYLDGTSIGTSTNEEGYFKITATTKFNTSLIVRFMGYEDVLISNPYQAKFFDITMAVKENEIEAVTIVDDGFSRKSKLEIFRKQFLGTTKAGKQCKILNEDALVLEYDKKQNMFIAKSYEPIQIENAYLGYKIEFDIYDFYIKFGRKSISEHDVVQSMFLGTSKYYDTSTKEIQRKNRNKVYFGSQMHLFKTIITQNWDAKSFVLYQGSFPVIGKDYFEITQENDFYKVKVTGNYMKTNELTTNRFFAAYNLLYNKTNQSKIVFNTDEFFVDTFGNNTHRDQIIFGGDLGTQKIGNMLPLNFEPTDAE</sequence>
<protein>
    <submittedName>
        <fullName evidence="2">Carboxypeptidase-like regulatory domain-containing protein</fullName>
    </submittedName>
</protein>
<proteinExistence type="predicted"/>
<reference evidence="2" key="1">
    <citation type="submission" date="2023-09" db="EMBL/GenBank/DDBJ databases">
        <title>Flavobacterium sp. 20NA77.7 isolated from freshwater.</title>
        <authorList>
            <person name="Le V."/>
            <person name="Ko S.-R."/>
            <person name="Ahn C.-Y."/>
            <person name="Oh H.-M."/>
        </authorList>
    </citation>
    <scope>NUCLEOTIDE SEQUENCE</scope>
    <source>
        <strain evidence="2">20NA77.7</strain>
    </source>
</reference>
<dbReference type="Proteomes" id="UP001180481">
    <property type="component" value="Chromosome"/>
</dbReference>
<keyword evidence="1" id="KW-0732">Signal</keyword>
<keyword evidence="3" id="KW-1185">Reference proteome</keyword>
<dbReference type="InterPro" id="IPR008969">
    <property type="entry name" value="CarboxyPept-like_regulatory"/>
</dbReference>
<dbReference type="RefSeq" id="WP_309531513.1">
    <property type="nucleotide sequence ID" value="NZ_CP133721.1"/>
</dbReference>
<organism evidence="2 3">
    <name type="scientific">Flavobacterium nakdongensis</name>
    <dbReference type="NCBI Taxonomy" id="3073563"/>
    <lineage>
        <taxon>Bacteria</taxon>
        <taxon>Pseudomonadati</taxon>
        <taxon>Bacteroidota</taxon>
        <taxon>Flavobacteriia</taxon>
        <taxon>Flavobacteriales</taxon>
        <taxon>Flavobacteriaceae</taxon>
        <taxon>Flavobacterium</taxon>
    </lineage>
</organism>
<dbReference type="Pfam" id="PF13715">
    <property type="entry name" value="CarbopepD_reg_2"/>
    <property type="match status" value="1"/>
</dbReference>
<dbReference type="Gene3D" id="2.60.40.1120">
    <property type="entry name" value="Carboxypeptidase-like, regulatory domain"/>
    <property type="match status" value="1"/>
</dbReference>
<accession>A0ABY9R7K4</accession>
<name>A0ABY9R7K4_9FLAO</name>
<evidence type="ECO:0000313" key="2">
    <source>
        <dbReference type="EMBL" id="WMW77129.1"/>
    </source>
</evidence>
<feature type="chain" id="PRO_5046920447" evidence="1">
    <location>
        <begin position="19"/>
        <end position="345"/>
    </location>
</feature>